<keyword evidence="8" id="KW-0800">Toxin</keyword>
<feature type="binding site" evidence="8">
    <location>
        <position position="98"/>
    </location>
    <ligand>
        <name>Mg(2+)</name>
        <dbReference type="ChEBI" id="CHEBI:18420"/>
    </ligand>
</feature>
<reference evidence="10 11" key="1">
    <citation type="submission" date="2021-05" db="EMBL/GenBank/DDBJ databases">
        <title>Direct Submission.</title>
        <authorList>
            <person name="Li K."/>
            <person name="Gao J."/>
        </authorList>
    </citation>
    <scope>NUCLEOTIDE SEQUENCE [LARGE SCALE GENOMIC DNA]</scope>
    <source>
        <strain evidence="10 11">Mg02</strain>
    </source>
</reference>
<gene>
    <name evidence="8" type="primary">vapC</name>
    <name evidence="10" type="ORF">KGD84_01725</name>
</gene>
<keyword evidence="11" id="KW-1185">Reference proteome</keyword>
<name>A0ABX8BNE9_9ACTN</name>
<dbReference type="SUPFAM" id="SSF88723">
    <property type="entry name" value="PIN domain-like"/>
    <property type="match status" value="1"/>
</dbReference>
<dbReference type="InterPro" id="IPR029060">
    <property type="entry name" value="PIN-like_dom_sf"/>
</dbReference>
<protein>
    <recommendedName>
        <fullName evidence="8">Ribonuclease VapC</fullName>
        <shortName evidence="8">RNase VapC</shortName>
        <ecNumber evidence="8">3.1.-.-</ecNumber>
    </recommendedName>
    <alternativeName>
        <fullName evidence="8">Toxin VapC</fullName>
    </alternativeName>
</protein>
<proteinExistence type="inferred from homology"/>
<comment type="cofactor">
    <cofactor evidence="1 8">
        <name>Mg(2+)</name>
        <dbReference type="ChEBI" id="CHEBI:18420"/>
    </cofactor>
</comment>
<keyword evidence="5 8" id="KW-0378">Hydrolase</keyword>
<organism evidence="10 11">
    <name type="scientific">Nocardiopsis changdeensis</name>
    <dbReference type="NCBI Taxonomy" id="2831969"/>
    <lineage>
        <taxon>Bacteria</taxon>
        <taxon>Bacillati</taxon>
        <taxon>Actinomycetota</taxon>
        <taxon>Actinomycetes</taxon>
        <taxon>Streptosporangiales</taxon>
        <taxon>Nocardiopsidaceae</taxon>
        <taxon>Nocardiopsis</taxon>
    </lineage>
</organism>
<comment type="similarity">
    <text evidence="7 8">Belongs to the PINc/VapC protein family.</text>
</comment>
<evidence type="ECO:0000313" key="11">
    <source>
        <dbReference type="Proteomes" id="UP000676079"/>
    </source>
</evidence>
<evidence type="ECO:0000259" key="9">
    <source>
        <dbReference type="Pfam" id="PF01850"/>
    </source>
</evidence>
<evidence type="ECO:0000256" key="8">
    <source>
        <dbReference type="HAMAP-Rule" id="MF_00265"/>
    </source>
</evidence>
<accession>A0ABX8BNE9</accession>
<dbReference type="EC" id="3.1.-.-" evidence="8"/>
<evidence type="ECO:0000256" key="6">
    <source>
        <dbReference type="ARBA" id="ARBA00022842"/>
    </source>
</evidence>
<dbReference type="PANTHER" id="PTHR33653">
    <property type="entry name" value="RIBONUCLEASE VAPC2"/>
    <property type="match status" value="1"/>
</dbReference>
<dbReference type="EMBL" id="CP074133">
    <property type="protein sequence ID" value="QUX23148.1"/>
    <property type="molecule type" value="Genomic_DNA"/>
</dbReference>
<evidence type="ECO:0000256" key="1">
    <source>
        <dbReference type="ARBA" id="ARBA00001946"/>
    </source>
</evidence>
<dbReference type="CDD" id="cd18755">
    <property type="entry name" value="PIN_MtVapC3_VapC21-like"/>
    <property type="match status" value="1"/>
</dbReference>
<keyword evidence="3 8" id="KW-0540">Nuclease</keyword>
<evidence type="ECO:0000256" key="2">
    <source>
        <dbReference type="ARBA" id="ARBA00022649"/>
    </source>
</evidence>
<feature type="domain" description="PIN" evidence="9">
    <location>
        <begin position="15"/>
        <end position="123"/>
    </location>
</feature>
<dbReference type="Gene3D" id="3.40.50.1010">
    <property type="entry name" value="5'-nuclease"/>
    <property type="match status" value="1"/>
</dbReference>
<comment type="function">
    <text evidence="8">Toxic component of a toxin-antitoxin (TA) system. An RNase.</text>
</comment>
<evidence type="ECO:0000256" key="4">
    <source>
        <dbReference type="ARBA" id="ARBA00022723"/>
    </source>
</evidence>
<sequence length="139" mass="15602">MALTLYLVDKSAYEMVRRSPEARERLHGLVSSGGSIAMCEMVALELLYSARNTRDYERLKEQYGLLPWLETGNEAMRRALEVQHDLARKGHHRRALPDLIIAATAEVHGATVVHYDKDYDLIADVTGQPVSWIVPAGTL</sequence>
<dbReference type="PANTHER" id="PTHR33653:SF1">
    <property type="entry name" value="RIBONUCLEASE VAPC2"/>
    <property type="match status" value="1"/>
</dbReference>
<dbReference type="Pfam" id="PF01850">
    <property type="entry name" value="PIN"/>
    <property type="match status" value="1"/>
</dbReference>
<keyword evidence="2 8" id="KW-1277">Toxin-antitoxin system</keyword>
<keyword evidence="6 8" id="KW-0460">Magnesium</keyword>
<keyword evidence="4 8" id="KW-0479">Metal-binding</keyword>
<evidence type="ECO:0000256" key="5">
    <source>
        <dbReference type="ARBA" id="ARBA00022801"/>
    </source>
</evidence>
<evidence type="ECO:0000256" key="3">
    <source>
        <dbReference type="ARBA" id="ARBA00022722"/>
    </source>
</evidence>
<dbReference type="RefSeq" id="WP_220564373.1">
    <property type="nucleotide sequence ID" value="NZ_CP074133.1"/>
</dbReference>
<dbReference type="InterPro" id="IPR050556">
    <property type="entry name" value="Type_II_TA_system_RNase"/>
</dbReference>
<dbReference type="Proteomes" id="UP000676079">
    <property type="component" value="Chromosome"/>
</dbReference>
<evidence type="ECO:0000313" key="10">
    <source>
        <dbReference type="EMBL" id="QUX23148.1"/>
    </source>
</evidence>
<feature type="binding site" evidence="8">
    <location>
        <position position="9"/>
    </location>
    <ligand>
        <name>Mg(2+)</name>
        <dbReference type="ChEBI" id="CHEBI:18420"/>
    </ligand>
</feature>
<dbReference type="InterPro" id="IPR002716">
    <property type="entry name" value="PIN_dom"/>
</dbReference>
<dbReference type="InterPro" id="IPR022907">
    <property type="entry name" value="VapC_family"/>
</dbReference>
<dbReference type="HAMAP" id="MF_00265">
    <property type="entry name" value="VapC_Nob1"/>
    <property type="match status" value="1"/>
</dbReference>
<evidence type="ECO:0000256" key="7">
    <source>
        <dbReference type="ARBA" id="ARBA00038093"/>
    </source>
</evidence>